<dbReference type="Proteomes" id="UP001162992">
    <property type="component" value="Chromosome 11"/>
</dbReference>
<sequence>MLEMLTEQDDVVIDLFAGTGNFPRAAATMSRHCICVENGEAIYTTFLEVLEDNTPIDSNLVQGRRSHIRKIGQI</sequence>
<organism evidence="1 2">
    <name type="scientific">Diphasiastrum complanatum</name>
    <name type="common">Issler's clubmoss</name>
    <name type="synonym">Lycopodium complanatum</name>
    <dbReference type="NCBI Taxonomy" id="34168"/>
    <lineage>
        <taxon>Eukaryota</taxon>
        <taxon>Viridiplantae</taxon>
        <taxon>Streptophyta</taxon>
        <taxon>Embryophyta</taxon>
        <taxon>Tracheophyta</taxon>
        <taxon>Lycopodiopsida</taxon>
        <taxon>Lycopodiales</taxon>
        <taxon>Lycopodiaceae</taxon>
        <taxon>Lycopodioideae</taxon>
        <taxon>Diphasiastrum</taxon>
    </lineage>
</organism>
<accession>A0ACC2CDJ3</accession>
<evidence type="ECO:0000313" key="2">
    <source>
        <dbReference type="Proteomes" id="UP001162992"/>
    </source>
</evidence>
<comment type="caution">
    <text evidence="1">The sequence shown here is derived from an EMBL/GenBank/DDBJ whole genome shotgun (WGS) entry which is preliminary data.</text>
</comment>
<keyword evidence="2" id="KW-1185">Reference proteome</keyword>
<protein>
    <submittedName>
        <fullName evidence="1">Uncharacterized protein</fullName>
    </submittedName>
</protein>
<proteinExistence type="predicted"/>
<gene>
    <name evidence="1" type="ORF">O6H91_11G120100</name>
</gene>
<name>A0ACC2CDJ3_DIPCM</name>
<reference evidence="2" key="1">
    <citation type="journal article" date="2024" name="Proc. Natl. Acad. Sci. U.S.A.">
        <title>Extraordinary preservation of gene collinearity over three hundred million years revealed in homosporous lycophytes.</title>
        <authorList>
            <person name="Li C."/>
            <person name="Wickell D."/>
            <person name="Kuo L.Y."/>
            <person name="Chen X."/>
            <person name="Nie B."/>
            <person name="Liao X."/>
            <person name="Peng D."/>
            <person name="Ji J."/>
            <person name="Jenkins J."/>
            <person name="Williams M."/>
            <person name="Shu S."/>
            <person name="Plott C."/>
            <person name="Barry K."/>
            <person name="Rajasekar S."/>
            <person name="Grimwood J."/>
            <person name="Han X."/>
            <person name="Sun S."/>
            <person name="Hou Z."/>
            <person name="He W."/>
            <person name="Dai G."/>
            <person name="Sun C."/>
            <person name="Schmutz J."/>
            <person name="Leebens-Mack J.H."/>
            <person name="Li F.W."/>
            <person name="Wang L."/>
        </authorList>
    </citation>
    <scope>NUCLEOTIDE SEQUENCE [LARGE SCALE GENOMIC DNA]</scope>
    <source>
        <strain evidence="2">cv. PW_Plant_1</strain>
    </source>
</reference>
<evidence type="ECO:0000313" key="1">
    <source>
        <dbReference type="EMBL" id="KAJ7540051.1"/>
    </source>
</evidence>
<dbReference type="EMBL" id="CM055102">
    <property type="protein sequence ID" value="KAJ7540051.1"/>
    <property type="molecule type" value="Genomic_DNA"/>
</dbReference>